<feature type="region of interest" description="Disordered" evidence="2">
    <location>
        <begin position="1007"/>
        <end position="1026"/>
    </location>
</feature>
<feature type="region of interest" description="Disordered" evidence="2">
    <location>
        <begin position="1225"/>
        <end position="1258"/>
    </location>
</feature>
<dbReference type="Proteomes" id="UP000752171">
    <property type="component" value="Unassembled WGS sequence"/>
</dbReference>
<name>A0A8T2LLN8_ASTMX</name>
<dbReference type="SUPFAM" id="SSF49879">
    <property type="entry name" value="SMAD/FHA domain"/>
    <property type="match status" value="1"/>
</dbReference>
<feature type="coiled-coil region" evidence="1">
    <location>
        <begin position="1147"/>
        <end position="1188"/>
    </location>
</feature>
<feature type="coiled-coil region" evidence="1">
    <location>
        <begin position="252"/>
        <end position="308"/>
    </location>
</feature>
<evidence type="ECO:0000313" key="5">
    <source>
        <dbReference type="Proteomes" id="UP000752171"/>
    </source>
</evidence>
<evidence type="ECO:0000256" key="2">
    <source>
        <dbReference type="SAM" id="MobiDB-lite"/>
    </source>
</evidence>
<dbReference type="InterPro" id="IPR000253">
    <property type="entry name" value="FHA_dom"/>
</dbReference>
<feature type="compositionally biased region" description="Polar residues" evidence="2">
    <location>
        <begin position="162"/>
        <end position="187"/>
    </location>
</feature>
<feature type="coiled-coil region" evidence="1">
    <location>
        <begin position="600"/>
        <end position="647"/>
    </location>
</feature>
<dbReference type="PROSITE" id="PS50006">
    <property type="entry name" value="FHA_DOMAIN"/>
    <property type="match status" value="1"/>
</dbReference>
<dbReference type="OrthoDB" id="687730at2759"/>
<dbReference type="SMART" id="SM00240">
    <property type="entry name" value="FHA"/>
    <property type="match status" value="1"/>
</dbReference>
<feature type="domain" description="FHA" evidence="3">
    <location>
        <begin position="19"/>
        <end position="70"/>
    </location>
</feature>
<feature type="coiled-coil region" evidence="1">
    <location>
        <begin position="692"/>
        <end position="797"/>
    </location>
</feature>
<evidence type="ECO:0000256" key="1">
    <source>
        <dbReference type="SAM" id="Coils"/>
    </source>
</evidence>
<dbReference type="InterPro" id="IPR008984">
    <property type="entry name" value="SMAD_FHA_dom_sf"/>
</dbReference>
<feature type="compositionally biased region" description="Low complexity" evidence="2">
    <location>
        <begin position="111"/>
        <end position="125"/>
    </location>
</feature>
<feature type="region of interest" description="Disordered" evidence="2">
    <location>
        <begin position="104"/>
        <end position="188"/>
    </location>
</feature>
<feature type="coiled-coil region" evidence="1">
    <location>
        <begin position="364"/>
        <end position="419"/>
    </location>
</feature>
<comment type="caution">
    <text evidence="4">The sequence shown here is derived from an EMBL/GenBank/DDBJ whole genome shotgun (WGS) entry which is preliminary data.</text>
</comment>
<sequence length="1285" mass="147109">MKAYLKTLNWIFKLQPRRTTVGKHKDSDLCLQNGGVDELHATIEWNESEHCYVLTDLNSVHGTYVNDCRIHNAAVRLTPGDELHFGYGGSAYKLLLETSDPLPVLPAQSTAPPAQARSRARSPSVTPRPPGRPRPASAGAKRSSLGPKVSELWGRTHRAGGWTSSTGRRLSPRNISSSQSRLSTQDLIQDKDESWVRRSEEWSGGVMLCEGGEGQGKECVMAALRDEVSALRLQLSQSSQSIQSDPEIRNKLNSLARDIQEKKEEILQLKEQMLQMQKSSGELVAQSVAEKEQKIISLREQLANIKSENSRSTALVNSLQKDLVSREKQTLKLAAEVDRLRQDVRYKDAQLSNMANKFSQMKASEKLQEDFLAREKELESLKKAVERLEETLREKQKELKQLNTERDSLRHELQQRSQEQTSLYSEMSRMKLLQQQTLQREEKAQTELRHSQTQLLNFCSQISKCILLTSETVSEQEMLERLSELAEQKEEFRIRVQELEQKLQECTENQKLVEEDTEKLKARLTEWQSHIQKDCTVDSIQSQISVLQHVKVCPAVSWIQTHTLLVLSSLLTHLQDTTNRLQAAAGVEVSEKTGGVPGAIQALCQKHQEIQAELRSLKAEKQQLEEREALAGDLQAMRQELQHQQLQVAERHAEMENSVILHMEKMKTDLESSRTAEAALQLQMETQEMEWCNKLKEAEKRERELMKRLNERQQQEEHWRERIKAVEEREEEWGKRVQEALQRGAEEERERIRVEIEEYRDQVRQHAFTIVAMEKQVLSAQQRETEVQEERESLMQQLTEALGRLEVDEPKPSVSSEPSKELQQLEQTVTSLRASLEASQQEVIEQGEVITSLSRDLAHAHARLSDLTGELSEQQKMELETHRALVVDQRMQLSTLTQKLTMTSQLLEQREQELKALREKQRHMKADLKNKAEGQEDINLIPLLTDQHTKDVAVMVNPSHMTTQGSVGRGHRHEEMLHQQKKTLSEMRARIRSVEHKCSNKLLGQQGEPVKQGQMKSQKLQRPAVRRGSISSVSGFAFPEALSEAARERTARLDMSDTLELSERSYVDLARALCEALELSEGQLSGCVPMKHVPPAERTRLASLRQDDLELFRTRLALQNSQSQKTHLLLQQSQAEIHTLRESLTGSQELQTELDSVRAELKGGKQENDALRQALQLIQTQLQHQQDQHCPKTRKALNVERMEGRSARIGHHNCVPNDNYDKVAVPKRRQQQQQQRERRRRRESEVDVVKSEPGQKEEAACKVLTQPVIVLQQQPPPTMELTEAH</sequence>
<dbReference type="Pfam" id="PF00498">
    <property type="entry name" value="FHA"/>
    <property type="match status" value="1"/>
</dbReference>
<feature type="compositionally biased region" description="Low complexity" evidence="2">
    <location>
        <begin position="134"/>
        <end position="144"/>
    </location>
</feature>
<keyword evidence="1" id="KW-0175">Coiled coil</keyword>
<organism evidence="4 5">
    <name type="scientific">Astyanax mexicanus</name>
    <name type="common">Blind cave fish</name>
    <name type="synonym">Astyanax fasciatus mexicanus</name>
    <dbReference type="NCBI Taxonomy" id="7994"/>
    <lineage>
        <taxon>Eukaryota</taxon>
        <taxon>Metazoa</taxon>
        <taxon>Chordata</taxon>
        <taxon>Craniata</taxon>
        <taxon>Vertebrata</taxon>
        <taxon>Euteleostomi</taxon>
        <taxon>Actinopterygii</taxon>
        <taxon>Neopterygii</taxon>
        <taxon>Teleostei</taxon>
        <taxon>Ostariophysi</taxon>
        <taxon>Characiformes</taxon>
        <taxon>Characoidei</taxon>
        <taxon>Acestrorhamphidae</taxon>
        <taxon>Acestrorhamphinae</taxon>
        <taxon>Astyanax</taxon>
    </lineage>
</organism>
<feature type="coiled-coil region" evidence="1">
    <location>
        <begin position="900"/>
        <end position="931"/>
    </location>
</feature>
<evidence type="ECO:0000313" key="4">
    <source>
        <dbReference type="EMBL" id="KAG9270802.1"/>
    </source>
</evidence>
<feature type="coiled-coil region" evidence="1">
    <location>
        <begin position="475"/>
        <end position="523"/>
    </location>
</feature>
<dbReference type="PANTHER" id="PTHR18853">
    <property type="entry name" value="FORKHEAD-ASSOCIATED DOMAIN-CONTAINING PROTEIN 1-RELATED"/>
    <property type="match status" value="1"/>
</dbReference>
<dbReference type="Gene3D" id="2.60.200.20">
    <property type="match status" value="1"/>
</dbReference>
<gene>
    <name evidence="4" type="primary">FHAD1</name>
    <name evidence="4" type="ORF">AMEX_G15793</name>
</gene>
<protein>
    <submittedName>
        <fullName evidence="4">Forkhead-associated domain-containing protein 1-like</fullName>
    </submittedName>
</protein>
<dbReference type="InterPro" id="IPR052642">
    <property type="entry name" value="CC-FHA_domain"/>
</dbReference>
<dbReference type="EMBL" id="JAICCE010000012">
    <property type="protein sequence ID" value="KAG9270802.1"/>
    <property type="molecule type" value="Genomic_DNA"/>
</dbReference>
<reference evidence="4 5" key="1">
    <citation type="submission" date="2021-07" db="EMBL/GenBank/DDBJ databases">
        <authorList>
            <person name="Imarazene B."/>
            <person name="Zahm M."/>
            <person name="Klopp C."/>
            <person name="Cabau C."/>
            <person name="Beille S."/>
            <person name="Jouanno E."/>
            <person name="Castinel A."/>
            <person name="Lluch J."/>
            <person name="Gil L."/>
            <person name="Kuchtly C."/>
            <person name="Lopez Roques C."/>
            <person name="Donnadieu C."/>
            <person name="Parrinello H."/>
            <person name="Journot L."/>
            <person name="Du K."/>
            <person name="Schartl M."/>
            <person name="Retaux S."/>
            <person name="Guiguen Y."/>
        </authorList>
    </citation>
    <scope>NUCLEOTIDE SEQUENCE [LARGE SCALE GENOMIC DNA]</scope>
    <source>
        <strain evidence="4">Pach_M1</strain>
        <tissue evidence="4">Testis</tissue>
    </source>
</reference>
<proteinExistence type="predicted"/>
<accession>A0A8T2LLN8</accession>
<evidence type="ECO:0000259" key="3">
    <source>
        <dbReference type="PROSITE" id="PS50006"/>
    </source>
</evidence>
<dbReference type="PANTHER" id="PTHR18853:SF7">
    <property type="entry name" value="FORKHEAD-ASSOCIATED DOMAIN-CONTAINING PROTEIN 1"/>
    <property type="match status" value="1"/>
</dbReference>
<feature type="compositionally biased region" description="Basic and acidic residues" evidence="2">
    <location>
        <begin position="1242"/>
        <end position="1258"/>
    </location>
</feature>